<dbReference type="InterPro" id="IPR029058">
    <property type="entry name" value="AB_hydrolase_fold"/>
</dbReference>
<dbReference type="InterPro" id="IPR023213">
    <property type="entry name" value="CAT-like_dom_sf"/>
</dbReference>
<dbReference type="InterPro" id="IPR001242">
    <property type="entry name" value="Condensation_dom"/>
</dbReference>
<feature type="domain" description="Carrier" evidence="4">
    <location>
        <begin position="2592"/>
        <end position="2667"/>
    </location>
</feature>
<dbReference type="PROSITE" id="PS00012">
    <property type="entry name" value="PHOSPHOPANTETHEINE"/>
    <property type="match status" value="2"/>
</dbReference>
<dbReference type="InterPro" id="IPR000873">
    <property type="entry name" value="AMP-dep_synth/lig_dom"/>
</dbReference>
<organism evidence="5 6">
    <name type="scientific">Streptomyces flaveolus</name>
    <dbReference type="NCBI Taxonomy" id="67297"/>
    <lineage>
        <taxon>Bacteria</taxon>
        <taxon>Bacillati</taxon>
        <taxon>Actinomycetota</taxon>
        <taxon>Actinomycetes</taxon>
        <taxon>Kitasatosporales</taxon>
        <taxon>Streptomycetaceae</taxon>
        <taxon>Streptomyces</taxon>
    </lineage>
</organism>
<dbReference type="RefSeq" id="WP_359261164.1">
    <property type="nucleotide sequence ID" value="NZ_JBFAEG010000050.1"/>
</dbReference>
<dbReference type="Gene3D" id="1.10.1200.10">
    <property type="entry name" value="ACP-like"/>
    <property type="match status" value="2"/>
</dbReference>
<dbReference type="Gene3D" id="3.40.50.12780">
    <property type="entry name" value="N-terminal domain of ligase-like"/>
    <property type="match status" value="1"/>
</dbReference>
<comment type="cofactor">
    <cofactor evidence="1">
        <name>pantetheine 4'-phosphate</name>
        <dbReference type="ChEBI" id="CHEBI:47942"/>
    </cofactor>
</comment>
<evidence type="ECO:0000259" key="4">
    <source>
        <dbReference type="PROSITE" id="PS50075"/>
    </source>
</evidence>
<proteinExistence type="predicted"/>
<evidence type="ECO:0000256" key="3">
    <source>
        <dbReference type="ARBA" id="ARBA00022553"/>
    </source>
</evidence>
<dbReference type="InterPro" id="IPR010071">
    <property type="entry name" value="AA_adenyl_dom"/>
</dbReference>
<sequence>MSGVAIGDLGRSTAGGPAGLLGRLAEHAARTPDALAVSGARERWSYRAFESATARLAERLKSAGVGPGDTVAIHALRTPALALALVAVARTGAAFLICDAAHPVRQSRRQAERSGVKAWLACGPAGLPKELAGPELPVLTAEFDAPDVASCDIADGGVRDDTHAGAPAHAPVAYVAHTSGTTGEPRRILGGWGPVEHFLGWYTAAEGIGCEVRGAVLSGLGHDPLLRDVFVPLWAGGTVVFPEADVRDAAAIARWLADERITLAHLTPGLGDVLADAAPEGGWPELRLVGFGGEALTWRTVDTWADRAPNARILNLYGTTETPQAVSVHVAAGPGRPAGTRHGARVPLGPGIDGVELAVEDGELVVVTRHLARYADDSAPRGFGGRYRTGDLVRELPDGTHEFTGRRDGQIKIRGHRVEPAGTEAVLLTAPGVARAAVVAHDDTLVAHVVPAPGHALDADAVRDFAAGLLPDHAAPAAVVVHDTLPLTANGKTDRAALAAHRPATARRAARDPREEILCGLFAEVLGTDGFGPDDDFFAHGGHSLRANRLVNRVRRLLGVSVPVNTLFDAPTPAAFARALDTAAGAGRPELAPAERPERLPLSSAQRRLWFVQQLDADDTSYNIALTLELTGPLDRTALAAALGDLTDRHEVLRTVYRAEDGEPCQVVLDSARPELHVLDVREEEAAAELTRQARHRFDLAARPPLRTVLLATGPERHTLLVLLHHIASDGASTSPLARDLSAAYTARLAGRAPDWEHLPVQYADFTLWQRAVERPEEDLAYWEERLAGLPDVLELPTDRPRPAVASGRGGRVRFTVPAGLHARLATLARRTGSTVFMTVQAGLAALLTRLGAGGDIPVGTAVAGRADELLDGLVGCFANTVCLRTDTSGNPSFTELVGRVRDRDLADFARQDLPLDRLVEHLNPARSLAYHPLFQTMLTFQGAERVRYDLPGLRVAVDTAERDSAKVDLSFLFAEDGEALAGTLEYAVDLFDRDSAERLAARLVRLLDAATTAPERPIGDLEILDEAERAQLLHGWQGAPAEAVGTTLPELFAAQVRRTPDAPAVEHAGTVLTYRELDARANRFARRLIALGAGPETHVAVALDRSVDQIAALLGIAKAGAAYLPLDLAHPAERIAFVMDDVRPVAAVTARAHSGLLPAGIRRVLLDSPEERRRLADLSAEDVNDADRTCPLTPAHPVYVIFTSGSTGRPKGVVVEHRSLAAYLGWAREAYDSVRGRALVHSPVAFDLTVTGIFAPLTAGGTVELVDLDGRAEQPPAARPDFVKATPSHLPLLLESDDRFSPVRQLVLGGESLMGEVLEQWRERHPGATVVNEYGPTETTVGCTEFRIAPGEPVPAGVVTIGRPVRGTRMYVLDARLRPVPAGVPGELYIAGDLVTRGYHGRPALTAGRFVADPFGAPGDRMYRSGDLGRWNRDGLLEFVGRVDHQVKVRGFRIEPGEIETVLGGHPLVRQAAVVVREDRPGDRRIVAYVVSDAPVEELRALAAERLPEYMVPSAIVPLAELPLTANGKLDRAALPAPERQPARTAAGAGPRTAREEILRGLFAEVIGVAEVPVDTSFFDLGGHSLLATRLIGRVRTVFGTGLSLRTLFEAPTVRELAARLDGGAGQARPRLVPRDRPERLPLSPAQRRLWFLNRLEGPSPTYNIPLALRLDGPLDVPVLRAALGDVLDRHESLRTVFAERDGVPYQVVLAKGTRADLAVRETPEGELAAVLAAAVRETFPLGGELPFRATLFEVDAKRHVLLLLMHHIVADGWSAGPLLRDLSTAYTARLEGRTPGWEPLPVQYADYALWQQEALGDEADPRSPLGTQLKYWTERLAGAPELVELPLDRPRPAVASHRGGLIPFRLGPGTHTALKDLARSTGSTMFMVLHAALAALLTRLGAGTDIPLGTVVAGRTDEALDDLVGFFVNTLVLRTDTSGDPTFRELLERVRETDLSALAHQDVPFERLVEAVNPTRTLAHHPLFQVMLVLQNNAQGEARLPGVHARAEDLSAGVAKFDLILNVREGPDGVTGTFGYAEDLFERATAAALADRLVRLLDAAAADPGQPIGALPVLGGTERRTVLRTWNDTARDVPCGSLPALFSAQAARTPDAVALRSGDDTLSYAELDRRANRFAHRLLAEGVGPETPVALYLDRSFDAVVTILGVLKAGGLYVPLDVRSPAARLRLVLAQAGAPLVVTDRDDLELPPGVRVLTPDADGMPDHDPAVPVEPGRLAYAMFTSGSTGTPKGVVVTHDNIVALAADRSFAGGAHERVLLHSPLAFDASTYELWVPLLAGGEVVVAPRGETDLGFLRAQLTRDGVTAVFLTTALFNLLAEEPGDPLSGVREVWTGGEAGSAAAMRRVTERCPDTRVVHVYGPTETTTFATRHPVRRPYDYAGTPPIGAPMDNTTAYVLDARLRPVPVGVPGELYLGGAGLARGYLNRPGATAGRFVADPFGAPGGRLYRTGDVVRWTADGRLEFVGRADHQVKIRGFRIEPGEIQGVLAGHPRVRQATVLVREDRPGDRRIVAYAVTDAPVEELRALAAERLPEYMVPSAIVPLDALPLTPNGKLDHKALPAPQYGDHNGPGRAPRTAQEEILCALFAEVLGLEKVGPEANFFELGGHSLLATRLISRIRTVFEAETSLRTLFENPTAETLVTRLARAEKARPRLRPMKRSEEMS</sequence>
<dbReference type="Gene3D" id="3.30.559.30">
    <property type="entry name" value="Nonribosomal peptide synthetase, condensation domain"/>
    <property type="match status" value="2"/>
</dbReference>
<dbReference type="Gene3D" id="3.40.50.1820">
    <property type="entry name" value="alpha/beta hydrolase"/>
    <property type="match status" value="1"/>
</dbReference>
<dbReference type="CDD" id="cd12117">
    <property type="entry name" value="A_NRPS_Srf_like"/>
    <property type="match status" value="1"/>
</dbReference>
<keyword evidence="2" id="KW-0596">Phosphopantetheine</keyword>
<dbReference type="InterPro" id="IPR006162">
    <property type="entry name" value="Ppantetheine_attach_site"/>
</dbReference>
<dbReference type="CDD" id="cd05930">
    <property type="entry name" value="A_NRPS"/>
    <property type="match status" value="1"/>
</dbReference>
<feature type="domain" description="Carrier" evidence="4">
    <location>
        <begin position="509"/>
        <end position="584"/>
    </location>
</feature>
<dbReference type="Gene3D" id="3.30.300.30">
    <property type="match status" value="3"/>
</dbReference>
<dbReference type="CDD" id="cd19540">
    <property type="entry name" value="LCL_NRPS-like"/>
    <property type="match status" value="2"/>
</dbReference>
<dbReference type="InterPro" id="IPR025110">
    <property type="entry name" value="AMP-bd_C"/>
</dbReference>
<dbReference type="NCBIfam" id="NF003417">
    <property type="entry name" value="PRK04813.1"/>
    <property type="match status" value="4"/>
</dbReference>
<feature type="domain" description="Carrier" evidence="4">
    <location>
        <begin position="1551"/>
        <end position="1626"/>
    </location>
</feature>
<dbReference type="Gene3D" id="3.40.50.980">
    <property type="match status" value="4"/>
</dbReference>
<dbReference type="Pfam" id="PF00501">
    <property type="entry name" value="AMP-binding"/>
    <property type="match status" value="3"/>
</dbReference>
<dbReference type="InterPro" id="IPR042099">
    <property type="entry name" value="ANL_N_sf"/>
</dbReference>
<dbReference type="EMBL" id="JBFAEG010000050">
    <property type="protein sequence ID" value="MEU5713415.1"/>
    <property type="molecule type" value="Genomic_DNA"/>
</dbReference>
<evidence type="ECO:0000256" key="2">
    <source>
        <dbReference type="ARBA" id="ARBA00022450"/>
    </source>
</evidence>
<dbReference type="Pfam" id="PF00550">
    <property type="entry name" value="PP-binding"/>
    <property type="match status" value="3"/>
</dbReference>
<dbReference type="InterPro" id="IPR045851">
    <property type="entry name" value="AMP-bd_C_sf"/>
</dbReference>
<dbReference type="PROSITE" id="PS50075">
    <property type="entry name" value="CARRIER"/>
    <property type="match status" value="3"/>
</dbReference>
<dbReference type="SUPFAM" id="SSF47336">
    <property type="entry name" value="ACP-like"/>
    <property type="match status" value="3"/>
</dbReference>
<evidence type="ECO:0000256" key="1">
    <source>
        <dbReference type="ARBA" id="ARBA00001957"/>
    </source>
</evidence>
<dbReference type="Pfam" id="PF13193">
    <property type="entry name" value="AMP-binding_C"/>
    <property type="match status" value="3"/>
</dbReference>
<dbReference type="InterPro" id="IPR020806">
    <property type="entry name" value="PKS_PP-bd"/>
</dbReference>
<dbReference type="Gene3D" id="2.30.38.10">
    <property type="entry name" value="Luciferase, Domain 3"/>
    <property type="match status" value="2"/>
</dbReference>
<dbReference type="PROSITE" id="PS00455">
    <property type="entry name" value="AMP_BINDING"/>
    <property type="match status" value="2"/>
</dbReference>
<dbReference type="PANTHER" id="PTHR45527:SF1">
    <property type="entry name" value="FATTY ACID SYNTHASE"/>
    <property type="match status" value="1"/>
</dbReference>
<dbReference type="InterPro" id="IPR036736">
    <property type="entry name" value="ACP-like_sf"/>
</dbReference>
<gene>
    <name evidence="5" type="ORF">AB0H04_42485</name>
</gene>
<accession>A0ABV3ANP9</accession>
<reference evidence="5 6" key="1">
    <citation type="submission" date="2024-06" db="EMBL/GenBank/DDBJ databases">
        <title>The Natural Products Discovery Center: Release of the First 8490 Sequenced Strains for Exploring Actinobacteria Biosynthetic Diversity.</title>
        <authorList>
            <person name="Kalkreuter E."/>
            <person name="Kautsar S.A."/>
            <person name="Yang D."/>
            <person name="Bader C.D."/>
            <person name="Teijaro C.N."/>
            <person name="Fluegel L."/>
            <person name="Davis C.M."/>
            <person name="Simpson J.R."/>
            <person name="Lauterbach L."/>
            <person name="Steele A.D."/>
            <person name="Gui C."/>
            <person name="Meng S."/>
            <person name="Li G."/>
            <person name="Viehrig K."/>
            <person name="Ye F."/>
            <person name="Su P."/>
            <person name="Kiefer A.F."/>
            <person name="Nichols A."/>
            <person name="Cepeda A.J."/>
            <person name="Yan W."/>
            <person name="Fan B."/>
            <person name="Jiang Y."/>
            <person name="Adhikari A."/>
            <person name="Zheng C.-J."/>
            <person name="Schuster L."/>
            <person name="Cowan T.M."/>
            <person name="Smanski M.J."/>
            <person name="Chevrette M.G."/>
            <person name="De Carvalho L.P.S."/>
            <person name="Shen B."/>
        </authorList>
    </citation>
    <scope>NUCLEOTIDE SEQUENCE [LARGE SCALE GENOMIC DNA]</scope>
    <source>
        <strain evidence="5 6">NPDC020594</strain>
    </source>
</reference>
<dbReference type="InterPro" id="IPR020845">
    <property type="entry name" value="AMP-binding_CS"/>
</dbReference>
<keyword evidence="6" id="KW-1185">Reference proteome</keyword>
<protein>
    <submittedName>
        <fullName evidence="5">Amino acid adenylation domain-containing protein</fullName>
    </submittedName>
</protein>
<name>A0ABV3ANP9_9ACTN</name>
<evidence type="ECO:0000313" key="5">
    <source>
        <dbReference type="EMBL" id="MEU5713415.1"/>
    </source>
</evidence>
<evidence type="ECO:0000313" key="6">
    <source>
        <dbReference type="Proteomes" id="UP001551011"/>
    </source>
</evidence>
<dbReference type="SMART" id="SM00823">
    <property type="entry name" value="PKS_PP"/>
    <property type="match status" value="3"/>
</dbReference>
<comment type="caution">
    <text evidence="5">The sequence shown here is derived from an EMBL/GenBank/DDBJ whole genome shotgun (WGS) entry which is preliminary data.</text>
</comment>
<dbReference type="PANTHER" id="PTHR45527">
    <property type="entry name" value="NONRIBOSOMAL PEPTIDE SYNTHETASE"/>
    <property type="match status" value="1"/>
</dbReference>
<dbReference type="SUPFAM" id="SSF52777">
    <property type="entry name" value="CoA-dependent acyltransferases"/>
    <property type="match status" value="4"/>
</dbReference>
<dbReference type="InterPro" id="IPR009081">
    <property type="entry name" value="PP-bd_ACP"/>
</dbReference>
<dbReference type="NCBIfam" id="TIGR01733">
    <property type="entry name" value="AA-adenyl-dom"/>
    <property type="match status" value="2"/>
</dbReference>
<dbReference type="Gene3D" id="3.30.559.10">
    <property type="entry name" value="Chloramphenicol acetyltransferase-like domain"/>
    <property type="match status" value="2"/>
</dbReference>
<keyword evidence="3" id="KW-0597">Phosphoprotein</keyword>
<dbReference type="Pfam" id="PF00668">
    <property type="entry name" value="Condensation"/>
    <property type="match status" value="2"/>
</dbReference>
<dbReference type="Proteomes" id="UP001551011">
    <property type="component" value="Unassembled WGS sequence"/>
</dbReference>
<dbReference type="SUPFAM" id="SSF56801">
    <property type="entry name" value="Acetyl-CoA synthetase-like"/>
    <property type="match status" value="3"/>
</dbReference>